<evidence type="ECO:0000256" key="1">
    <source>
        <dbReference type="SAM" id="MobiDB-lite"/>
    </source>
</evidence>
<comment type="caution">
    <text evidence="2">The sequence shown here is derived from an EMBL/GenBank/DDBJ whole genome shotgun (WGS) entry which is preliminary data.</text>
</comment>
<evidence type="ECO:0000313" key="3">
    <source>
        <dbReference type="Proteomes" id="UP001632038"/>
    </source>
</evidence>
<feature type="compositionally biased region" description="Low complexity" evidence="1">
    <location>
        <begin position="102"/>
        <end position="116"/>
    </location>
</feature>
<dbReference type="Proteomes" id="UP001632038">
    <property type="component" value="Unassembled WGS sequence"/>
</dbReference>
<name>A0ABD3CVB6_9LAMI</name>
<proteinExistence type="predicted"/>
<accession>A0ABD3CVB6</accession>
<gene>
    <name evidence="2" type="ORF">CASFOL_022783</name>
</gene>
<reference evidence="3" key="1">
    <citation type="journal article" date="2024" name="IScience">
        <title>Strigolactones Initiate the Formation of Haustorium-like Structures in Castilleja.</title>
        <authorList>
            <person name="Buerger M."/>
            <person name="Peterson D."/>
            <person name="Chory J."/>
        </authorList>
    </citation>
    <scope>NUCLEOTIDE SEQUENCE [LARGE SCALE GENOMIC DNA]</scope>
</reference>
<dbReference type="EMBL" id="JAVIJP010000030">
    <property type="protein sequence ID" value="KAL3633256.1"/>
    <property type="molecule type" value="Genomic_DNA"/>
</dbReference>
<keyword evidence="3" id="KW-1185">Reference proteome</keyword>
<sequence>MEAPPCGWWSFSYDQYLSGLIFSLPPFLRSVSSAYEIPPNRWHSNAIRYISTFFILLSARDVRPTVPRFQSLFQFRKLLESLEVSPMDEEWHSVLNADWDRATSSSDSDSSALSGRSSKRGRN</sequence>
<evidence type="ECO:0000313" key="2">
    <source>
        <dbReference type="EMBL" id="KAL3633256.1"/>
    </source>
</evidence>
<dbReference type="AlphaFoldDB" id="A0ABD3CVB6"/>
<feature type="region of interest" description="Disordered" evidence="1">
    <location>
        <begin position="101"/>
        <end position="123"/>
    </location>
</feature>
<organism evidence="2 3">
    <name type="scientific">Castilleja foliolosa</name>
    <dbReference type="NCBI Taxonomy" id="1961234"/>
    <lineage>
        <taxon>Eukaryota</taxon>
        <taxon>Viridiplantae</taxon>
        <taxon>Streptophyta</taxon>
        <taxon>Embryophyta</taxon>
        <taxon>Tracheophyta</taxon>
        <taxon>Spermatophyta</taxon>
        <taxon>Magnoliopsida</taxon>
        <taxon>eudicotyledons</taxon>
        <taxon>Gunneridae</taxon>
        <taxon>Pentapetalae</taxon>
        <taxon>asterids</taxon>
        <taxon>lamiids</taxon>
        <taxon>Lamiales</taxon>
        <taxon>Orobanchaceae</taxon>
        <taxon>Pedicularideae</taxon>
        <taxon>Castillejinae</taxon>
        <taxon>Castilleja</taxon>
    </lineage>
</organism>
<protein>
    <submittedName>
        <fullName evidence="2">Uncharacterized protein</fullName>
    </submittedName>
</protein>